<dbReference type="PANTHER" id="PTHR30329:SF21">
    <property type="entry name" value="LIPOPROTEIN YIAD-RELATED"/>
    <property type="match status" value="1"/>
</dbReference>
<dbReference type="InterPro" id="IPR050330">
    <property type="entry name" value="Bact_OuterMem_StrucFunc"/>
</dbReference>
<dbReference type="Gene3D" id="3.30.1330.60">
    <property type="entry name" value="OmpA-like domain"/>
    <property type="match status" value="1"/>
</dbReference>
<dbReference type="PANTHER" id="PTHR30329">
    <property type="entry name" value="STATOR ELEMENT OF FLAGELLAR MOTOR COMPLEX"/>
    <property type="match status" value="1"/>
</dbReference>
<evidence type="ECO:0000256" key="4">
    <source>
        <dbReference type="PROSITE-ProRule" id="PRU00473"/>
    </source>
</evidence>
<accession>A0A7W8VDV6</accession>
<name>A0A7W8VDV6_9ACTN</name>
<feature type="region of interest" description="Disordered" evidence="5">
    <location>
        <begin position="181"/>
        <end position="202"/>
    </location>
</feature>
<evidence type="ECO:0000313" key="8">
    <source>
        <dbReference type="EMBL" id="MBB5432413.1"/>
    </source>
</evidence>
<evidence type="ECO:0000259" key="7">
    <source>
        <dbReference type="PROSITE" id="PS51123"/>
    </source>
</evidence>
<reference evidence="8 9" key="1">
    <citation type="submission" date="2020-08" db="EMBL/GenBank/DDBJ databases">
        <title>Sequencing the genomes of 1000 actinobacteria strains.</title>
        <authorList>
            <person name="Klenk H.-P."/>
        </authorList>
    </citation>
    <scope>NUCLEOTIDE SEQUENCE [LARGE SCALE GENOMIC DNA]</scope>
    <source>
        <strain evidence="8 9">DSM 44551</strain>
    </source>
</reference>
<evidence type="ECO:0000313" key="9">
    <source>
        <dbReference type="Proteomes" id="UP000572635"/>
    </source>
</evidence>
<keyword evidence="6" id="KW-0732">Signal</keyword>
<dbReference type="GO" id="GO:0009279">
    <property type="term" value="C:cell outer membrane"/>
    <property type="evidence" value="ECO:0007669"/>
    <property type="project" value="UniProtKB-SubCell"/>
</dbReference>
<evidence type="ECO:0000256" key="2">
    <source>
        <dbReference type="ARBA" id="ARBA00023136"/>
    </source>
</evidence>
<feature type="domain" description="OmpA-like" evidence="7">
    <location>
        <begin position="240"/>
        <end position="363"/>
    </location>
</feature>
<evidence type="ECO:0000256" key="5">
    <source>
        <dbReference type="SAM" id="MobiDB-lite"/>
    </source>
</evidence>
<evidence type="ECO:0000256" key="3">
    <source>
        <dbReference type="ARBA" id="ARBA00023237"/>
    </source>
</evidence>
<proteinExistence type="predicted"/>
<organism evidence="8 9">
    <name type="scientific">Nocardiopsis composta</name>
    <dbReference type="NCBI Taxonomy" id="157465"/>
    <lineage>
        <taxon>Bacteria</taxon>
        <taxon>Bacillati</taxon>
        <taxon>Actinomycetota</taxon>
        <taxon>Actinomycetes</taxon>
        <taxon>Streptosporangiales</taxon>
        <taxon>Nocardiopsidaceae</taxon>
        <taxon>Nocardiopsis</taxon>
    </lineage>
</organism>
<feature type="compositionally biased region" description="Basic and acidic residues" evidence="5">
    <location>
        <begin position="348"/>
        <end position="366"/>
    </location>
</feature>
<dbReference type="EMBL" id="JACHDB010000001">
    <property type="protein sequence ID" value="MBB5432413.1"/>
    <property type="molecule type" value="Genomic_DNA"/>
</dbReference>
<keyword evidence="3" id="KW-0998">Cell outer membrane</keyword>
<dbReference type="AlphaFoldDB" id="A0A7W8VDV6"/>
<dbReference type="Proteomes" id="UP000572635">
    <property type="component" value="Unassembled WGS sequence"/>
</dbReference>
<comment type="subcellular location">
    <subcellularLocation>
        <location evidence="1">Cell outer membrane</location>
    </subcellularLocation>
</comment>
<dbReference type="PRINTS" id="PR01021">
    <property type="entry name" value="OMPADOMAIN"/>
</dbReference>
<comment type="caution">
    <text evidence="8">The sequence shown here is derived from an EMBL/GenBank/DDBJ whole genome shotgun (WGS) entry which is preliminary data.</text>
</comment>
<dbReference type="RefSeq" id="WP_281397738.1">
    <property type="nucleotide sequence ID" value="NZ_JACHDB010000001.1"/>
</dbReference>
<feature type="region of interest" description="Disordered" evidence="5">
    <location>
        <begin position="326"/>
        <end position="376"/>
    </location>
</feature>
<evidence type="ECO:0000256" key="6">
    <source>
        <dbReference type="SAM" id="SignalP"/>
    </source>
</evidence>
<feature type="compositionally biased region" description="Acidic residues" evidence="5">
    <location>
        <begin position="337"/>
        <end position="347"/>
    </location>
</feature>
<dbReference type="InterPro" id="IPR006664">
    <property type="entry name" value="OMP_bac"/>
</dbReference>
<keyword evidence="2 4" id="KW-0472">Membrane</keyword>
<dbReference type="InterPro" id="IPR006665">
    <property type="entry name" value="OmpA-like"/>
</dbReference>
<evidence type="ECO:0000256" key="1">
    <source>
        <dbReference type="ARBA" id="ARBA00004442"/>
    </source>
</evidence>
<sequence length="529" mass="53946">MPPLRRHLPAALATAAALILGGCSASGGAGGPGGQGGGGGGAAPAADFPYVREGTLAYQGGAVVDARVAVTGLHRTPELTAVDLEVTALGELPDGGEGSGTGDQNAPILIDPVGGRAFAPLSGPGGTFYGSDAGGGRTLALGWPDVPHTVRLYYPRLPDGAEQVTLAGLGLGAMTGLPVTDTGEVPAQEPNHEEFSADSPPPDGTPVVFPEKAPPADAEGEEYRLESFVDSETASTTRDGDTETIALHSDVMFEFDSADVTGDAAETIAETAGTLRSRRVPEGAAVAVTGHTDGKGSDDYNQRLSEARAEIVAELLEEELGSAYDFEVSGKGASEPVAEEGGEDDEEARARNRRVEVSYELTDDRGSGGATPAEGEGALASAELHPGEPAAFRTEEPEPAATATTGDGLRLDVAPLLRDGAYLAASVTITNEGDSATTPDLRGEAGGPARYEDDTLGGFQLREPDGGLVRYVAQATDGDRYAGVAESVYELEPGASYRSVAYFPAPAADVDELTLIAGPFGELDGVPVQ</sequence>
<keyword evidence="9" id="KW-1185">Reference proteome</keyword>
<feature type="signal peptide" evidence="6">
    <location>
        <begin position="1"/>
        <end position="25"/>
    </location>
</feature>
<feature type="chain" id="PRO_5039467148" evidence="6">
    <location>
        <begin position="26"/>
        <end position="529"/>
    </location>
</feature>
<protein>
    <submittedName>
        <fullName evidence="8">Outer membrane protein OmpA-like peptidoglycan-associated protein</fullName>
    </submittedName>
</protein>
<gene>
    <name evidence="8" type="ORF">HDA36_002497</name>
</gene>
<dbReference type="SUPFAM" id="SSF103088">
    <property type="entry name" value="OmpA-like"/>
    <property type="match status" value="1"/>
</dbReference>
<dbReference type="Pfam" id="PF00691">
    <property type="entry name" value="OmpA"/>
    <property type="match status" value="1"/>
</dbReference>
<dbReference type="PROSITE" id="PS51257">
    <property type="entry name" value="PROKAR_LIPOPROTEIN"/>
    <property type="match status" value="1"/>
</dbReference>
<dbReference type="InterPro" id="IPR036737">
    <property type="entry name" value="OmpA-like_sf"/>
</dbReference>
<dbReference type="PROSITE" id="PS51123">
    <property type="entry name" value="OMPA_2"/>
    <property type="match status" value="1"/>
</dbReference>
<dbReference type="CDD" id="cd07185">
    <property type="entry name" value="OmpA_C-like"/>
    <property type="match status" value="1"/>
</dbReference>